<dbReference type="InterPro" id="IPR021867">
    <property type="entry name" value="Bmt2/SAMTOR"/>
</dbReference>
<dbReference type="EC" id="2.1.1.-" evidence="4"/>
<keyword evidence="6" id="KW-1185">Reference proteome</keyword>
<keyword evidence="1 4" id="KW-0489">Methyltransferase</keyword>
<keyword evidence="3 4" id="KW-0949">S-adenosyl-L-methionine</keyword>
<dbReference type="Gene3D" id="3.40.50.150">
    <property type="entry name" value="Vaccinia Virus protein VP39"/>
    <property type="match status" value="1"/>
</dbReference>
<accession>A0A9W9YBP7</accession>
<dbReference type="Pfam" id="PF11968">
    <property type="entry name" value="Bmt2"/>
    <property type="match status" value="1"/>
</dbReference>
<organism evidence="5 6">
    <name type="scientific">Desmophyllum pertusum</name>
    <dbReference type="NCBI Taxonomy" id="174260"/>
    <lineage>
        <taxon>Eukaryota</taxon>
        <taxon>Metazoa</taxon>
        <taxon>Cnidaria</taxon>
        <taxon>Anthozoa</taxon>
        <taxon>Hexacorallia</taxon>
        <taxon>Scleractinia</taxon>
        <taxon>Caryophylliina</taxon>
        <taxon>Caryophylliidae</taxon>
        <taxon>Desmophyllum</taxon>
    </lineage>
</organism>
<evidence type="ECO:0000313" key="6">
    <source>
        <dbReference type="Proteomes" id="UP001163046"/>
    </source>
</evidence>
<dbReference type="AlphaFoldDB" id="A0A9W9YBP7"/>
<dbReference type="GO" id="GO:0008168">
    <property type="term" value="F:methyltransferase activity"/>
    <property type="evidence" value="ECO:0007669"/>
    <property type="project" value="UniProtKB-UniRule"/>
</dbReference>
<dbReference type="InterPro" id="IPR029063">
    <property type="entry name" value="SAM-dependent_MTases_sf"/>
</dbReference>
<dbReference type="EMBL" id="MU827789">
    <property type="protein sequence ID" value="KAJ7331215.1"/>
    <property type="molecule type" value="Genomic_DNA"/>
</dbReference>
<dbReference type="OrthoDB" id="5954793at2759"/>
<dbReference type="SUPFAM" id="SSF53335">
    <property type="entry name" value="S-adenosyl-L-methionine-dependent methyltransferases"/>
    <property type="match status" value="1"/>
</dbReference>
<protein>
    <recommendedName>
        <fullName evidence="4">S-adenosylmethionine sensor upstream of mTORC1</fullName>
    </recommendedName>
    <alternativeName>
        <fullName evidence="4">Probable methyltransferase BMT2 homolog</fullName>
        <ecNumber evidence="4">2.1.1.-</ecNumber>
    </alternativeName>
</protein>
<dbReference type="GO" id="GO:1904262">
    <property type="term" value="P:negative regulation of TORC1 signaling"/>
    <property type="evidence" value="ECO:0007669"/>
    <property type="project" value="TreeGrafter"/>
</dbReference>
<dbReference type="PANTHER" id="PTHR21008">
    <property type="entry name" value="S-ADENOSYLMETHIONINE SENSOR UPSTREAM OF MTORC1-RELATED"/>
    <property type="match status" value="1"/>
</dbReference>
<sequence length="343" mass="38973">MADGLAEGDQQKLADIVKGLHGRLRKQLREGALYTFGNECLNPQGCPTGFVQSRYRTVHERLLLLDVGSCFDPFATYEDIYPVAIDLQPAESMVYECDFLNLEMQDLPHSQQDLCPCDKTKGKCPVLQSSSSKEHSNLDDMCIKSLQKGNLAQQESTATSLQHNELTTNSDQLNLAESLFQDRTNMLHLESFLKEGQQVKILPSELFHIVVFSLLLSYFPSAVQRWECCRKAHQLLRPNGLLLIITPDSSHQNKNAAMMKSWKTGIESLGFVRWKYEKHTHLHCMAFRKVAPCHSCNRSNGDAEKMYIPQDFQEEEDGDSFVGWQSEEDDSVIMECFSELPDL</sequence>
<feature type="binding site" evidence="4">
    <location>
        <position position="86"/>
    </location>
    <ligand>
        <name>S-adenosyl-L-methionine</name>
        <dbReference type="ChEBI" id="CHEBI:59789"/>
    </ligand>
</feature>
<proteinExistence type="inferred from homology"/>
<comment type="caution">
    <text evidence="5">The sequence shown here is derived from an EMBL/GenBank/DDBJ whole genome shotgun (WGS) entry which is preliminary data.</text>
</comment>
<feature type="binding site" evidence="4">
    <location>
        <position position="68"/>
    </location>
    <ligand>
        <name>S-adenosyl-L-methionine</name>
        <dbReference type="ChEBI" id="CHEBI:59789"/>
    </ligand>
</feature>
<evidence type="ECO:0000256" key="1">
    <source>
        <dbReference type="ARBA" id="ARBA00022603"/>
    </source>
</evidence>
<gene>
    <name evidence="5" type="ORF">OS493_019997</name>
</gene>
<dbReference type="GO" id="GO:0032259">
    <property type="term" value="P:methylation"/>
    <property type="evidence" value="ECO:0007669"/>
    <property type="project" value="UniProtKB-KW"/>
</dbReference>
<comment type="function">
    <text evidence="4">S-adenosyl-L-methionine-binding protein that acts as an inhibitor of mTORC1 signaling. Acts as a sensor of S-adenosyl-L-methionine to signal methionine sufficiency to mTORC1. Probably also acts as a S-adenosyl-L-methionine-dependent methyltransferase.</text>
</comment>
<reference evidence="5" key="1">
    <citation type="submission" date="2023-01" db="EMBL/GenBank/DDBJ databases">
        <title>Genome assembly of the deep-sea coral Lophelia pertusa.</title>
        <authorList>
            <person name="Herrera S."/>
            <person name="Cordes E."/>
        </authorList>
    </citation>
    <scope>NUCLEOTIDE SEQUENCE</scope>
    <source>
        <strain evidence="5">USNM1676648</strain>
        <tissue evidence="5">Polyp</tissue>
    </source>
</reference>
<evidence type="ECO:0000256" key="2">
    <source>
        <dbReference type="ARBA" id="ARBA00022679"/>
    </source>
</evidence>
<evidence type="ECO:0000256" key="4">
    <source>
        <dbReference type="HAMAP-Rule" id="MF_03044"/>
    </source>
</evidence>
<keyword evidence="2 4" id="KW-0808">Transferase</keyword>
<evidence type="ECO:0000256" key="3">
    <source>
        <dbReference type="ARBA" id="ARBA00022691"/>
    </source>
</evidence>
<evidence type="ECO:0000313" key="5">
    <source>
        <dbReference type="EMBL" id="KAJ7331215.1"/>
    </source>
</evidence>
<comment type="similarity">
    <text evidence="4">Belongs to the BMT2 family.</text>
</comment>
<name>A0A9W9YBP7_9CNID</name>
<dbReference type="HAMAP" id="MF_03044">
    <property type="entry name" value="BMT2"/>
    <property type="match status" value="1"/>
</dbReference>
<dbReference type="PANTHER" id="PTHR21008:SF0">
    <property type="entry name" value="S-ADENOSYLMETHIONINE SENSOR UPSTREAM OF MTORC1"/>
    <property type="match status" value="1"/>
</dbReference>
<dbReference type="Proteomes" id="UP001163046">
    <property type="component" value="Unassembled WGS sequence"/>
</dbReference>